<dbReference type="EMBL" id="CAJNOQ010001691">
    <property type="protein sequence ID" value="CAF0912500.1"/>
    <property type="molecule type" value="Genomic_DNA"/>
</dbReference>
<dbReference type="PANTHER" id="PTHR13063:SF10">
    <property type="entry name" value="NITRIC OXIDE SYNTHASE-INTERACTING PROTEIN"/>
    <property type="match status" value="1"/>
</dbReference>
<accession>A0A814AGN6</accession>
<evidence type="ECO:0000313" key="8">
    <source>
        <dbReference type="Proteomes" id="UP000663829"/>
    </source>
</evidence>
<dbReference type="Gene3D" id="3.30.40.10">
    <property type="entry name" value="Zinc/RING finger domain, C3HC4 (zinc finger)"/>
    <property type="match status" value="2"/>
</dbReference>
<dbReference type="EMBL" id="CAJOBC010001691">
    <property type="protein sequence ID" value="CAF3693321.1"/>
    <property type="molecule type" value="Genomic_DNA"/>
</dbReference>
<evidence type="ECO:0000256" key="4">
    <source>
        <dbReference type="SAM" id="MobiDB-lite"/>
    </source>
</evidence>
<dbReference type="OrthoDB" id="116827at2759"/>
<protein>
    <recommendedName>
        <fullName evidence="5">Nitric oxide synthase-interacting protein zinc-finger domain-containing protein</fullName>
    </recommendedName>
</protein>
<dbReference type="CDD" id="cd16661">
    <property type="entry name" value="RING-Ubox1_NOSIP"/>
    <property type="match status" value="1"/>
</dbReference>
<comment type="caution">
    <text evidence="6">The sequence shown here is derived from an EMBL/GenBank/DDBJ whole genome shotgun (WGS) entry which is preliminary data.</text>
</comment>
<comment type="subcellular location">
    <subcellularLocation>
        <location evidence="1">Nucleus</location>
    </subcellularLocation>
</comment>
<evidence type="ECO:0000256" key="2">
    <source>
        <dbReference type="ARBA" id="ARBA00008126"/>
    </source>
</evidence>
<feature type="compositionally biased region" description="Polar residues" evidence="4">
    <location>
        <begin position="528"/>
        <end position="540"/>
    </location>
</feature>
<dbReference type="GO" id="GO:0061630">
    <property type="term" value="F:ubiquitin protein ligase activity"/>
    <property type="evidence" value="ECO:0007669"/>
    <property type="project" value="InterPro"/>
</dbReference>
<feature type="compositionally biased region" description="Low complexity" evidence="4">
    <location>
        <begin position="771"/>
        <end position="798"/>
    </location>
</feature>
<feature type="region of interest" description="Disordered" evidence="4">
    <location>
        <begin position="322"/>
        <end position="344"/>
    </location>
</feature>
<feature type="domain" description="Nitric oxide synthase-interacting protein zinc-finger" evidence="5">
    <location>
        <begin position="639"/>
        <end position="713"/>
    </location>
</feature>
<reference evidence="6" key="1">
    <citation type="submission" date="2021-02" db="EMBL/GenBank/DDBJ databases">
        <authorList>
            <person name="Nowell W R."/>
        </authorList>
    </citation>
    <scope>NUCLEOTIDE SEQUENCE</scope>
</reference>
<dbReference type="CDD" id="cd16662">
    <property type="entry name" value="RING-Ubox2_NOSIP"/>
    <property type="match status" value="1"/>
</dbReference>
<dbReference type="InterPro" id="IPR016818">
    <property type="entry name" value="NOSIP"/>
</dbReference>
<dbReference type="AlphaFoldDB" id="A0A814AGN6"/>
<organism evidence="6 8">
    <name type="scientific">Didymodactylos carnosus</name>
    <dbReference type="NCBI Taxonomy" id="1234261"/>
    <lineage>
        <taxon>Eukaryota</taxon>
        <taxon>Metazoa</taxon>
        <taxon>Spiralia</taxon>
        <taxon>Gnathifera</taxon>
        <taxon>Rotifera</taxon>
        <taxon>Eurotatoria</taxon>
        <taxon>Bdelloidea</taxon>
        <taxon>Philodinida</taxon>
        <taxon>Philodinidae</taxon>
        <taxon>Didymodactylos</taxon>
    </lineage>
</organism>
<sequence length="949" mass="106955">MKRIDYSKDMPFRHLMSSSSNNLYDLCLAQSPFCQLQPNNEHSYSRSWLDDPQLSNALPRVTLFENIGDENTKTFSTTSECEQMYIEIEDTGLEDKINWPPSVNITIPETIRCRTVPNSSDEGDNLYEAVYWRLTTHRLASKLVSAIVKCPKNERLIHWLHEYICDKFDRTLIPVYADLFQILYSEVQQLYPSHSIIFIGWNVAAVLSLKAALNCAISTVICLSLPFMSISEQTKNDLLTIKSSILFVNGQYSKCESLEQYRTRLQVRNGFVLVNECNEKLLMSENGKYRLRLTQQVIDKLIMEEILHFIMISSKFPNSASHCVSQDRNNNNHPNREQEVNTQSVRFTESDLFDARKDSDRETRNDSGSFAFEEENDDFFLYVGDSKDKLNNSNITLAIAPDQDPNSLFLNSSTIPPYFPSTNSTKLLQTTTAAASRKRKYNLINLLDADDEQQRHEDAEVIETESTKMISSETMLKRSRGRPPLNKSTLNGTTSTFHKPITTNDTDDGDWNPVVEKRLTKSKRKLTPLTTTSQLNQTQPLPIAQQPVVAKAKRVSKPKKSPRKSDASSELINLIHSMQQQKSVSNNGTKVPLDILSSSTYKHTNNSTIPASPTKKQGRVFTNNALSPTTGRILKMTRHSKNATANTVYTYHEKKKDSSFSGYGTLQLRLSKDAIKEFDCCNLTLQPCRDPVITQDGYLYDKEAILEYIVHQKTLNARKLKEYQKQLDKQQQDIDEQNADLYQIKLNKFLERESTYSVNQSIKALMEQKVSSSTSTPSSVMSAPTSSSRSSTSSKTLSNMEGNQARQLPSYWVPSLTPAAKTEQLKKPDNKVYCPMSGKPIAMKDLIPVKLKLANDVDPSKKSLVAYRDRYVCAVTGDVLGNSVPCAVLRTSGSVVTMDCINKLIKKDMLDPINGSRLTERDIILLQGGTGYSASGAQLDAKLPGPAMQ</sequence>
<feature type="compositionally biased region" description="Polar residues" evidence="4">
    <location>
        <begin position="486"/>
        <end position="504"/>
    </location>
</feature>
<evidence type="ECO:0000259" key="5">
    <source>
        <dbReference type="Pfam" id="PF15906"/>
    </source>
</evidence>
<dbReference type="InterPro" id="IPR031790">
    <property type="entry name" value="Znf-NOSIP"/>
</dbReference>
<evidence type="ECO:0000256" key="3">
    <source>
        <dbReference type="ARBA" id="ARBA00023242"/>
    </source>
</evidence>
<keyword evidence="8" id="KW-1185">Reference proteome</keyword>
<proteinExistence type="inferred from homology"/>
<dbReference type="GO" id="GO:0005634">
    <property type="term" value="C:nucleus"/>
    <property type="evidence" value="ECO:0007669"/>
    <property type="project" value="UniProtKB-SubCell"/>
</dbReference>
<feature type="region of interest" description="Disordered" evidence="4">
    <location>
        <begin position="467"/>
        <end position="569"/>
    </location>
</feature>
<gene>
    <name evidence="6" type="ORF">GPM918_LOCUS9222</name>
    <name evidence="7" type="ORF">SRO942_LOCUS9223</name>
</gene>
<feature type="compositionally biased region" description="Polar residues" evidence="4">
    <location>
        <begin position="322"/>
        <end position="333"/>
    </location>
</feature>
<comment type="similarity">
    <text evidence="2">Belongs to the NOSIP family.</text>
</comment>
<evidence type="ECO:0000313" key="6">
    <source>
        <dbReference type="EMBL" id="CAF0912500.1"/>
    </source>
</evidence>
<feature type="region of interest" description="Disordered" evidence="4">
    <location>
        <begin position="768"/>
        <end position="803"/>
    </location>
</feature>
<dbReference type="Pfam" id="PF15906">
    <property type="entry name" value="zf-NOSIP"/>
    <property type="match status" value="1"/>
</dbReference>
<evidence type="ECO:0000313" key="7">
    <source>
        <dbReference type="EMBL" id="CAF3693321.1"/>
    </source>
</evidence>
<feature type="compositionally biased region" description="Basic residues" evidence="4">
    <location>
        <begin position="551"/>
        <end position="562"/>
    </location>
</feature>
<dbReference type="SUPFAM" id="SSF57850">
    <property type="entry name" value="RING/U-box"/>
    <property type="match status" value="1"/>
</dbReference>
<keyword evidence="3" id="KW-0539">Nucleus</keyword>
<evidence type="ECO:0000256" key="1">
    <source>
        <dbReference type="ARBA" id="ARBA00004123"/>
    </source>
</evidence>
<dbReference type="Proteomes" id="UP000663829">
    <property type="component" value="Unassembled WGS sequence"/>
</dbReference>
<dbReference type="PANTHER" id="PTHR13063">
    <property type="entry name" value="ENOS INTERACTING PROTEIN"/>
    <property type="match status" value="1"/>
</dbReference>
<dbReference type="InterPro" id="IPR013083">
    <property type="entry name" value="Znf_RING/FYVE/PHD"/>
</dbReference>
<dbReference type="Proteomes" id="UP000681722">
    <property type="component" value="Unassembled WGS sequence"/>
</dbReference>
<name>A0A814AGN6_9BILA</name>